<evidence type="ECO:0000313" key="5">
    <source>
        <dbReference type="Proteomes" id="UP000315403"/>
    </source>
</evidence>
<dbReference type="AlphaFoldDB" id="A0A543Q1H1"/>
<organism evidence="4 5">
    <name type="scientific">Acidithiobacillus thiooxidans ATCC 19377</name>
    <dbReference type="NCBI Taxonomy" id="637390"/>
    <lineage>
        <taxon>Bacteria</taxon>
        <taxon>Pseudomonadati</taxon>
        <taxon>Pseudomonadota</taxon>
        <taxon>Acidithiobacillia</taxon>
        <taxon>Acidithiobacillales</taxon>
        <taxon>Acidithiobacillaceae</taxon>
        <taxon>Acidithiobacillus</taxon>
    </lineage>
</organism>
<feature type="domain" description="ABC transporter" evidence="3">
    <location>
        <begin position="1"/>
        <end position="287"/>
    </location>
</feature>
<evidence type="ECO:0000256" key="2">
    <source>
        <dbReference type="ARBA" id="ARBA00022840"/>
    </source>
</evidence>
<dbReference type="Gene3D" id="3.40.50.300">
    <property type="entry name" value="P-loop containing nucleotide triphosphate hydrolases"/>
    <property type="match status" value="2"/>
</dbReference>
<keyword evidence="4" id="KW-0378">Hydrolase</keyword>
<dbReference type="GO" id="GO:0016887">
    <property type="term" value="F:ATP hydrolysis activity"/>
    <property type="evidence" value="ECO:0007669"/>
    <property type="project" value="InterPro"/>
</dbReference>
<dbReference type="InterPro" id="IPR003439">
    <property type="entry name" value="ABC_transporter-like_ATP-bd"/>
</dbReference>
<protein>
    <submittedName>
        <fullName evidence="4">Methionine import ATP-binding protein MetN</fullName>
        <ecNumber evidence="4">3.6.3.-</ecNumber>
    </submittedName>
</protein>
<dbReference type="EMBL" id="SZUV01000002">
    <property type="protein sequence ID" value="TQN50120.1"/>
    <property type="molecule type" value="Genomic_DNA"/>
</dbReference>
<reference evidence="4 5" key="1">
    <citation type="submission" date="2019-03" db="EMBL/GenBank/DDBJ databases">
        <title>New insights into Acidothiobacillus thiooxidans sulfur metabolism through coupled gene expression, solution geochemistry, microscopy and spectroscopy analyses.</title>
        <authorList>
            <person name="Camacho D."/>
            <person name="Frazao R."/>
            <person name="Fouillen A."/>
            <person name="Nanci A."/>
            <person name="Lang B.F."/>
            <person name="Apte S.C."/>
            <person name="Baron C."/>
            <person name="Warren L.A."/>
        </authorList>
    </citation>
    <scope>NUCLEOTIDE SEQUENCE [LARGE SCALE GENOMIC DNA]</scope>
    <source>
        <strain evidence="4 5">ATCC 19377</strain>
    </source>
</reference>
<proteinExistence type="predicted"/>
<keyword evidence="2 4" id="KW-0067">ATP-binding</keyword>
<dbReference type="InterPro" id="IPR051396">
    <property type="entry name" value="Bact_Antivir_Def_Nuclease"/>
</dbReference>
<dbReference type="PANTHER" id="PTHR43581:SF2">
    <property type="entry name" value="EXCINUCLEASE ATPASE SUBUNIT"/>
    <property type="match status" value="1"/>
</dbReference>
<dbReference type="InterPro" id="IPR027417">
    <property type="entry name" value="P-loop_NTPase"/>
</dbReference>
<comment type="caution">
    <text evidence="4">The sequence shown here is derived from an EMBL/GenBank/DDBJ whole genome shotgun (WGS) entry which is preliminary data.</text>
</comment>
<gene>
    <name evidence="4" type="primary">metN</name>
    <name evidence="4" type="ORF">DLNHIDIE_02921</name>
</gene>
<dbReference type="PANTHER" id="PTHR43581">
    <property type="entry name" value="ATP/GTP PHOSPHATASE"/>
    <property type="match status" value="1"/>
</dbReference>
<evidence type="ECO:0000259" key="3">
    <source>
        <dbReference type="PROSITE" id="PS50893"/>
    </source>
</evidence>
<dbReference type="Proteomes" id="UP000315403">
    <property type="component" value="Unassembled WGS sequence"/>
</dbReference>
<dbReference type="PROSITE" id="PS50893">
    <property type="entry name" value="ABC_TRANSPORTER_2"/>
    <property type="match status" value="1"/>
</dbReference>
<dbReference type="Pfam" id="PF13304">
    <property type="entry name" value="AAA_21"/>
    <property type="match status" value="2"/>
</dbReference>
<evidence type="ECO:0000256" key="1">
    <source>
        <dbReference type="ARBA" id="ARBA00022741"/>
    </source>
</evidence>
<accession>A0A543Q1H1</accession>
<dbReference type="SMART" id="SM00382">
    <property type="entry name" value="AAA"/>
    <property type="match status" value="1"/>
</dbReference>
<name>A0A543Q1H1_ACITH</name>
<keyword evidence="1" id="KW-0547">Nucleotide-binding</keyword>
<dbReference type="EC" id="3.6.3.-" evidence="4"/>
<evidence type="ECO:0000313" key="4">
    <source>
        <dbReference type="EMBL" id="TQN50120.1"/>
    </source>
</evidence>
<dbReference type="InterPro" id="IPR003959">
    <property type="entry name" value="ATPase_AAA_core"/>
</dbReference>
<dbReference type="InterPro" id="IPR003593">
    <property type="entry name" value="AAA+_ATPase"/>
</dbReference>
<dbReference type="GO" id="GO:0005524">
    <property type="term" value="F:ATP binding"/>
    <property type="evidence" value="ECO:0007669"/>
    <property type="project" value="UniProtKB-KW"/>
</dbReference>
<dbReference type="SUPFAM" id="SSF52540">
    <property type="entry name" value="P-loop containing nucleoside triphosphate hydrolases"/>
    <property type="match status" value="1"/>
</dbReference>
<dbReference type="CDD" id="cd00267">
    <property type="entry name" value="ABC_ATPase"/>
    <property type="match status" value="1"/>
</dbReference>
<sequence>MKRLCIRLESIQHIASLTLDMDLSAPGLVCLVGRNGTGKTTLVRALRNLSSADTFVRTATPYAFSPTSRIIYKVDGAEVVFAYDENIRSLNCREVIPSELRGLISAELPMPHGARFNYFKSASEADLDIRRAITLGTNGNPHELIDFLAEIYSSERYSRMIAVTVKGKNYYAIVNDNGTYIREDYLSSGEYFLINLYRTIKGSAQLIVIDEIDISLDAAAQANLSAWLRKFCDRYGRTILFTTHSLAMMRQLEASELFYIDDTQGVISITPRSYSYAKARLFGFAGWDKYILTEDEVLLSFIEAVIEKYCPQIFFRYKIIFIGGGDSSS</sequence>